<reference evidence="3 4" key="1">
    <citation type="submission" date="2014-01" db="EMBL/GenBank/DDBJ databases">
        <title>Roseivivax isoporae LMG 25204 Genome Sequencing.</title>
        <authorList>
            <person name="Lai Q."/>
            <person name="Li G."/>
            <person name="Shao Z."/>
        </authorList>
    </citation>
    <scope>NUCLEOTIDE SEQUENCE [LARGE SCALE GENOMIC DNA]</scope>
    <source>
        <strain evidence="3 4">LMG 25204</strain>
    </source>
</reference>
<dbReference type="AlphaFoldDB" id="X7F9R2"/>
<keyword evidence="4" id="KW-1185">Reference proteome</keyword>
<feature type="region of interest" description="Disordered" evidence="1">
    <location>
        <begin position="215"/>
        <end position="234"/>
    </location>
</feature>
<organism evidence="3 4">
    <name type="scientific">Roseivivax isoporae LMG 25204</name>
    <dbReference type="NCBI Taxonomy" id="1449351"/>
    <lineage>
        <taxon>Bacteria</taxon>
        <taxon>Pseudomonadati</taxon>
        <taxon>Pseudomonadota</taxon>
        <taxon>Alphaproteobacteria</taxon>
        <taxon>Rhodobacterales</taxon>
        <taxon>Roseobacteraceae</taxon>
        <taxon>Roseivivax</taxon>
    </lineage>
</organism>
<evidence type="ECO:0000313" key="4">
    <source>
        <dbReference type="Proteomes" id="UP000023430"/>
    </source>
</evidence>
<name>X7F9R2_9RHOB</name>
<evidence type="ECO:0000313" key="3">
    <source>
        <dbReference type="EMBL" id="ETX29510.1"/>
    </source>
</evidence>
<feature type="region of interest" description="Disordered" evidence="1">
    <location>
        <begin position="19"/>
        <end position="125"/>
    </location>
</feature>
<feature type="compositionally biased region" description="Low complexity" evidence="1">
    <location>
        <begin position="103"/>
        <end position="116"/>
    </location>
</feature>
<proteinExistence type="predicted"/>
<gene>
    <name evidence="3" type="ORF">RISW2_23525</name>
</gene>
<dbReference type="OrthoDB" id="7951357at2"/>
<feature type="region of interest" description="Disordered" evidence="1">
    <location>
        <begin position="182"/>
        <end position="208"/>
    </location>
</feature>
<sequence length="252" mass="25827">MRPFLITTAVALALAACAPVPDSNPEAGFDGYDASRRAEVDAQLQGRTDPGTGRIAPAPEVSGSAIDGGAGGDDIAAMAEAALSRGQTQGGVDASPGNPPPQQTTTSSGVLTGGTQPQAVTNSAGISVENDFDAVSSERSIEADAARLAQNRAQYQVARPEALPTRSGSSVNVVQYALQTSHGVGQPMHSRGPFSSKAKEQRNCARYPSADAAQEAFLEAGGPERDREGLDADGDGFACGWNPAVYRQARGN</sequence>
<dbReference type="STRING" id="1449351.RISW2_23525"/>
<dbReference type="PATRIC" id="fig|1449351.3.peg.1591"/>
<protein>
    <recommendedName>
        <fullName evidence="5">Excalibur calcium-binding domain-containing protein</fullName>
    </recommendedName>
</protein>
<feature type="chain" id="PRO_5004977633" description="Excalibur calcium-binding domain-containing protein" evidence="2">
    <location>
        <begin position="19"/>
        <end position="252"/>
    </location>
</feature>
<evidence type="ECO:0008006" key="5">
    <source>
        <dbReference type="Google" id="ProtNLM"/>
    </source>
</evidence>
<feature type="compositionally biased region" description="Low complexity" evidence="1">
    <location>
        <begin position="73"/>
        <end position="82"/>
    </location>
</feature>
<evidence type="ECO:0000256" key="1">
    <source>
        <dbReference type="SAM" id="MobiDB-lite"/>
    </source>
</evidence>
<dbReference type="Proteomes" id="UP000023430">
    <property type="component" value="Unassembled WGS sequence"/>
</dbReference>
<feature type="signal peptide" evidence="2">
    <location>
        <begin position="1"/>
        <end position="18"/>
    </location>
</feature>
<dbReference type="eggNOG" id="ENOG5031QJH">
    <property type="taxonomic scope" value="Bacteria"/>
</dbReference>
<evidence type="ECO:0000256" key="2">
    <source>
        <dbReference type="SAM" id="SignalP"/>
    </source>
</evidence>
<accession>X7F9R2</accession>
<dbReference type="EMBL" id="JAME01000009">
    <property type="protein sequence ID" value="ETX29510.1"/>
    <property type="molecule type" value="Genomic_DNA"/>
</dbReference>
<dbReference type="PROSITE" id="PS51257">
    <property type="entry name" value="PROKAR_LIPOPROTEIN"/>
    <property type="match status" value="1"/>
</dbReference>
<keyword evidence="2" id="KW-0732">Signal</keyword>
<comment type="caution">
    <text evidence="3">The sequence shown here is derived from an EMBL/GenBank/DDBJ whole genome shotgun (WGS) entry which is preliminary data.</text>
</comment>
<dbReference type="RefSeq" id="WP_043768791.1">
    <property type="nucleotide sequence ID" value="NZ_JAME01000009.1"/>
</dbReference>